<dbReference type="FunFam" id="3.40.50.300:FF:001922">
    <property type="entry name" value="DEAH (Asp-Glu-Ala-His) box polypeptide 29"/>
    <property type="match status" value="1"/>
</dbReference>
<dbReference type="GO" id="GO:0016787">
    <property type="term" value="F:hydrolase activity"/>
    <property type="evidence" value="ECO:0007669"/>
    <property type="project" value="UniProtKB-KW"/>
</dbReference>
<dbReference type="PANTHER" id="PTHR18934:SF118">
    <property type="entry name" value="ATP-DEPENDENT RNA HELICASE DHX33"/>
    <property type="match status" value="1"/>
</dbReference>
<dbReference type="STRING" id="1257118.L8GS15"/>
<dbReference type="GO" id="GO:0045943">
    <property type="term" value="P:positive regulation of transcription by RNA polymerase I"/>
    <property type="evidence" value="ECO:0007669"/>
    <property type="project" value="TreeGrafter"/>
</dbReference>
<sequence length="572" mass="64701">MVVTARQRLIEEFLHEAGLAKTGMVGVTQPRRVAAMTVAKRVAQEMGTQLGEGVGYTIRFEDVTSPNTKVKFLTDGMLLREAMLDPMLKSYSVIILDEAHERTLHTDVLFALIKGIMVKRKDLRLVIMSATLEAEKFAEYFRQFPVDVYYADEKEVQPLYLVDYMDAALLTVLQLHLEKPAGDILLFLTGQEEIEHMTKLLEQKARTFGPEAMKARRSFSRFCSSDVILATNIAETSITIPGIKYVIDTGVVKERMYNAKIGIDSLTVVPVSKAAARQRSGRAGRESAGECYRLYREESFLRFAESQVPEIKRANMASVVLQLKALGIQDVTRFDYMDPPPLDSLKKSIELLTVLGALDSENKLTSPIGRNMAALPLDPLLSKTLIMSEKFGCTEEILIIVAMLSGESIFFVPRGDKKKQAELAHRRFHSIEGDHITLLNIYKAYQQATNKNNFCYESFINSRTIKHIQEVWRQLGDYCRQLGIERKSCGENTETIRRCLTSGFFLKAALAKIHPSSVLFTKKPLCVLYNQLVMTKQKYMREVVVIDQNWLVELAPNFYAKRSVVGSHRQGK</sequence>
<dbReference type="SMART" id="SM00847">
    <property type="entry name" value="HA2"/>
    <property type="match status" value="1"/>
</dbReference>
<dbReference type="InterPro" id="IPR001650">
    <property type="entry name" value="Helicase_C-like"/>
</dbReference>
<dbReference type="InterPro" id="IPR002464">
    <property type="entry name" value="DNA/RNA_helicase_DEAH_CS"/>
</dbReference>
<dbReference type="GO" id="GO:0005524">
    <property type="term" value="F:ATP binding"/>
    <property type="evidence" value="ECO:0007669"/>
    <property type="project" value="UniProtKB-KW"/>
</dbReference>
<dbReference type="Gene3D" id="3.40.50.300">
    <property type="entry name" value="P-loop containing nucleotide triphosphate hydrolases"/>
    <property type="match status" value="2"/>
</dbReference>
<evidence type="ECO:0000256" key="2">
    <source>
        <dbReference type="ARBA" id="ARBA00022741"/>
    </source>
</evidence>
<protein>
    <recommendedName>
        <fullName evidence="1">RNA helicase</fullName>
        <ecNumber evidence="1">3.6.4.13</ecNumber>
    </recommendedName>
</protein>
<dbReference type="Pfam" id="PF04408">
    <property type="entry name" value="WHD_HA2"/>
    <property type="match status" value="1"/>
</dbReference>
<dbReference type="GeneID" id="14916428"/>
<dbReference type="SMART" id="SM00487">
    <property type="entry name" value="DEXDc"/>
    <property type="match status" value="1"/>
</dbReference>
<reference evidence="9 10" key="1">
    <citation type="journal article" date="2013" name="Genome Biol.">
        <title>Genome of Acanthamoeba castellanii highlights extensive lateral gene transfer and early evolution of tyrosine kinase signaling.</title>
        <authorList>
            <person name="Clarke M."/>
            <person name="Lohan A.J."/>
            <person name="Liu B."/>
            <person name="Lagkouvardos I."/>
            <person name="Roy S."/>
            <person name="Zafar N."/>
            <person name="Bertelli C."/>
            <person name="Schilde C."/>
            <person name="Kianianmomeni A."/>
            <person name="Burglin T.R."/>
            <person name="Frech C."/>
            <person name="Turcotte B."/>
            <person name="Kopec K.O."/>
            <person name="Synnott J.M."/>
            <person name="Choo C."/>
            <person name="Paponov I."/>
            <person name="Finkler A."/>
            <person name="Soon Heng Tan C."/>
            <person name="Hutchins A.P."/>
            <person name="Weinmeier T."/>
            <person name="Rattei T."/>
            <person name="Chu J.S."/>
            <person name="Gimenez G."/>
            <person name="Irimia M."/>
            <person name="Rigden D.J."/>
            <person name="Fitzpatrick D.A."/>
            <person name="Lorenzo-Morales J."/>
            <person name="Bateman A."/>
            <person name="Chiu C.H."/>
            <person name="Tang P."/>
            <person name="Hegemann P."/>
            <person name="Fromm H."/>
            <person name="Raoult D."/>
            <person name="Greub G."/>
            <person name="Miranda-Saavedra D."/>
            <person name="Chen N."/>
            <person name="Nash P."/>
            <person name="Ginger M.L."/>
            <person name="Horn M."/>
            <person name="Schaap P."/>
            <person name="Caler L."/>
            <person name="Loftus B."/>
        </authorList>
    </citation>
    <scope>NUCLEOTIDE SEQUENCE [LARGE SCALE GENOMIC DNA]</scope>
    <source>
        <strain evidence="9 10">Neff</strain>
    </source>
</reference>
<name>L8GS15_ACACF</name>
<dbReference type="GO" id="GO:0003724">
    <property type="term" value="F:RNA helicase activity"/>
    <property type="evidence" value="ECO:0007669"/>
    <property type="project" value="UniProtKB-EC"/>
</dbReference>
<organism evidence="9 10">
    <name type="scientific">Acanthamoeba castellanii (strain ATCC 30010 / Neff)</name>
    <dbReference type="NCBI Taxonomy" id="1257118"/>
    <lineage>
        <taxon>Eukaryota</taxon>
        <taxon>Amoebozoa</taxon>
        <taxon>Discosea</taxon>
        <taxon>Longamoebia</taxon>
        <taxon>Centramoebida</taxon>
        <taxon>Acanthamoebidae</taxon>
        <taxon>Acanthamoeba</taxon>
    </lineage>
</organism>
<evidence type="ECO:0000256" key="1">
    <source>
        <dbReference type="ARBA" id="ARBA00012552"/>
    </source>
</evidence>
<dbReference type="AlphaFoldDB" id="L8GS15"/>
<dbReference type="SMART" id="SM00490">
    <property type="entry name" value="HELICc"/>
    <property type="match status" value="1"/>
</dbReference>
<evidence type="ECO:0000256" key="6">
    <source>
        <dbReference type="ARBA" id="ARBA00047984"/>
    </source>
</evidence>
<evidence type="ECO:0000256" key="5">
    <source>
        <dbReference type="ARBA" id="ARBA00022840"/>
    </source>
</evidence>
<dbReference type="KEGG" id="acan:ACA1_005320"/>
<dbReference type="PROSITE" id="PS51194">
    <property type="entry name" value="HELICASE_CTER"/>
    <property type="match status" value="1"/>
</dbReference>
<evidence type="ECO:0000259" key="8">
    <source>
        <dbReference type="PROSITE" id="PS51194"/>
    </source>
</evidence>
<dbReference type="InterPro" id="IPR048333">
    <property type="entry name" value="HA2_WH"/>
</dbReference>
<dbReference type="PANTHER" id="PTHR18934">
    <property type="entry name" value="ATP-DEPENDENT RNA HELICASE"/>
    <property type="match status" value="1"/>
</dbReference>
<dbReference type="PROSITE" id="PS00690">
    <property type="entry name" value="DEAH_ATP_HELICASE"/>
    <property type="match status" value="1"/>
</dbReference>
<dbReference type="GO" id="GO:0003725">
    <property type="term" value="F:double-stranded RNA binding"/>
    <property type="evidence" value="ECO:0007669"/>
    <property type="project" value="TreeGrafter"/>
</dbReference>
<dbReference type="EMBL" id="KB008023">
    <property type="protein sequence ID" value="ELR15775.1"/>
    <property type="molecule type" value="Genomic_DNA"/>
</dbReference>
<dbReference type="Pfam" id="PF21010">
    <property type="entry name" value="HA2_C"/>
    <property type="match status" value="1"/>
</dbReference>
<keyword evidence="4 9" id="KW-0347">Helicase</keyword>
<accession>L8GS15</accession>
<dbReference type="InterPro" id="IPR014001">
    <property type="entry name" value="Helicase_ATP-bd"/>
</dbReference>
<dbReference type="InterPro" id="IPR007502">
    <property type="entry name" value="Helicase-assoc_dom"/>
</dbReference>
<dbReference type="CDD" id="cd18791">
    <property type="entry name" value="SF2_C_RHA"/>
    <property type="match status" value="1"/>
</dbReference>
<dbReference type="Pfam" id="PF07717">
    <property type="entry name" value="OB_NTP_bind"/>
    <property type="match status" value="1"/>
</dbReference>
<evidence type="ECO:0000259" key="7">
    <source>
        <dbReference type="PROSITE" id="PS51192"/>
    </source>
</evidence>
<dbReference type="GO" id="GO:0005730">
    <property type="term" value="C:nucleolus"/>
    <property type="evidence" value="ECO:0007669"/>
    <property type="project" value="TreeGrafter"/>
</dbReference>
<evidence type="ECO:0000256" key="4">
    <source>
        <dbReference type="ARBA" id="ARBA00022806"/>
    </source>
</evidence>
<evidence type="ECO:0000313" key="9">
    <source>
        <dbReference type="EMBL" id="ELR15775.1"/>
    </source>
</evidence>
<dbReference type="Proteomes" id="UP000011083">
    <property type="component" value="Unassembled WGS sequence"/>
</dbReference>
<keyword evidence="2" id="KW-0547">Nucleotide-binding</keyword>
<keyword evidence="10" id="KW-1185">Reference proteome</keyword>
<dbReference type="RefSeq" id="XP_004337788.1">
    <property type="nucleotide sequence ID" value="XM_004337740.1"/>
</dbReference>
<dbReference type="SMR" id="L8GS15"/>
<keyword evidence="5" id="KW-0067">ATP-binding</keyword>
<keyword evidence="3" id="KW-0378">Hydrolase</keyword>
<dbReference type="EC" id="3.6.4.13" evidence="1"/>
<feature type="domain" description="Helicase ATP-binding" evidence="7">
    <location>
        <begin position="1"/>
        <end position="150"/>
    </location>
</feature>
<gene>
    <name evidence="9" type="ORF">ACA1_005320</name>
</gene>
<proteinExistence type="predicted"/>
<evidence type="ECO:0000313" key="10">
    <source>
        <dbReference type="Proteomes" id="UP000011083"/>
    </source>
</evidence>
<feature type="domain" description="Helicase C-terminal" evidence="8">
    <location>
        <begin position="171"/>
        <end position="327"/>
    </location>
</feature>
<dbReference type="SUPFAM" id="SSF52540">
    <property type="entry name" value="P-loop containing nucleoside triphosphate hydrolases"/>
    <property type="match status" value="1"/>
</dbReference>
<dbReference type="OrthoDB" id="10253254at2759"/>
<dbReference type="VEuPathDB" id="AmoebaDB:ACA1_005320"/>
<dbReference type="InterPro" id="IPR027417">
    <property type="entry name" value="P-loop_NTPase"/>
</dbReference>
<dbReference type="InterPro" id="IPR011709">
    <property type="entry name" value="DEAD-box_helicase_OB_fold"/>
</dbReference>
<comment type="catalytic activity">
    <reaction evidence="6">
        <text>ATP + H2O = ADP + phosphate + H(+)</text>
        <dbReference type="Rhea" id="RHEA:13065"/>
        <dbReference type="ChEBI" id="CHEBI:15377"/>
        <dbReference type="ChEBI" id="CHEBI:15378"/>
        <dbReference type="ChEBI" id="CHEBI:30616"/>
        <dbReference type="ChEBI" id="CHEBI:43474"/>
        <dbReference type="ChEBI" id="CHEBI:456216"/>
        <dbReference type="EC" id="3.6.4.13"/>
    </reaction>
</comment>
<dbReference type="Gene3D" id="1.20.120.1080">
    <property type="match status" value="1"/>
</dbReference>
<dbReference type="Pfam" id="PF00271">
    <property type="entry name" value="Helicase_C"/>
    <property type="match status" value="1"/>
</dbReference>
<dbReference type="PROSITE" id="PS51192">
    <property type="entry name" value="HELICASE_ATP_BIND_1"/>
    <property type="match status" value="1"/>
</dbReference>
<dbReference type="OMA" id="CHENFLH"/>
<evidence type="ECO:0000256" key="3">
    <source>
        <dbReference type="ARBA" id="ARBA00022801"/>
    </source>
</evidence>